<dbReference type="PANTHER" id="PTHR10520:SF12">
    <property type="entry name" value="TRIFUNCTIONAL PURINE BIOSYNTHETIC PROTEIN ADENOSINE-3"/>
    <property type="match status" value="1"/>
</dbReference>
<dbReference type="STRING" id="1797245.A2949_00615"/>
<dbReference type="GO" id="GO:0005524">
    <property type="term" value="F:ATP binding"/>
    <property type="evidence" value="ECO:0007669"/>
    <property type="project" value="UniProtKB-KW"/>
</dbReference>
<organism evidence="14 15">
    <name type="scientific">Candidatus Adlerbacteria bacterium RIFCSPLOWO2_01_FULL_54_21b</name>
    <dbReference type="NCBI Taxonomy" id="1797245"/>
    <lineage>
        <taxon>Bacteria</taxon>
        <taxon>Candidatus Adleribacteriota</taxon>
    </lineage>
</organism>
<evidence type="ECO:0000256" key="9">
    <source>
        <dbReference type="ARBA" id="ARBA00032931"/>
    </source>
</evidence>
<evidence type="ECO:0000259" key="13">
    <source>
        <dbReference type="Pfam" id="PF02769"/>
    </source>
</evidence>
<dbReference type="GO" id="GO:0005829">
    <property type="term" value="C:cytosol"/>
    <property type="evidence" value="ECO:0007669"/>
    <property type="project" value="TreeGrafter"/>
</dbReference>
<evidence type="ECO:0000256" key="4">
    <source>
        <dbReference type="ARBA" id="ARBA00020367"/>
    </source>
</evidence>
<dbReference type="UniPathway" id="UPA00074">
    <property type="reaction ID" value="UER00129"/>
</dbReference>
<dbReference type="SUPFAM" id="SSF56042">
    <property type="entry name" value="PurM C-terminal domain-like"/>
    <property type="match status" value="1"/>
</dbReference>
<dbReference type="Pfam" id="PF02769">
    <property type="entry name" value="AIRS_C"/>
    <property type="match status" value="1"/>
</dbReference>
<dbReference type="InterPro" id="IPR004733">
    <property type="entry name" value="PurM_cligase"/>
</dbReference>
<dbReference type="InterPro" id="IPR010918">
    <property type="entry name" value="PurM-like_C_dom"/>
</dbReference>
<evidence type="ECO:0000256" key="1">
    <source>
        <dbReference type="ARBA" id="ARBA00004686"/>
    </source>
</evidence>
<comment type="catalytic activity">
    <reaction evidence="11">
        <text>2-formamido-N(1)-(5-O-phospho-beta-D-ribosyl)acetamidine + ATP = 5-amino-1-(5-phospho-beta-D-ribosyl)imidazole + ADP + phosphate + H(+)</text>
        <dbReference type="Rhea" id="RHEA:23032"/>
        <dbReference type="ChEBI" id="CHEBI:15378"/>
        <dbReference type="ChEBI" id="CHEBI:30616"/>
        <dbReference type="ChEBI" id="CHEBI:43474"/>
        <dbReference type="ChEBI" id="CHEBI:137981"/>
        <dbReference type="ChEBI" id="CHEBI:147287"/>
        <dbReference type="ChEBI" id="CHEBI:456216"/>
        <dbReference type="EC" id="6.3.3.1"/>
    </reaction>
</comment>
<reference evidence="14 15" key="1">
    <citation type="journal article" date="2016" name="Nat. Commun.">
        <title>Thousands of microbial genomes shed light on interconnected biogeochemical processes in an aquifer system.</title>
        <authorList>
            <person name="Anantharaman K."/>
            <person name="Brown C.T."/>
            <person name="Hug L.A."/>
            <person name="Sharon I."/>
            <person name="Castelle C.J."/>
            <person name="Probst A.J."/>
            <person name="Thomas B.C."/>
            <person name="Singh A."/>
            <person name="Wilkins M.J."/>
            <person name="Karaoz U."/>
            <person name="Brodie E.L."/>
            <person name="Williams K.H."/>
            <person name="Hubbard S.S."/>
            <person name="Banfield J.F."/>
        </authorList>
    </citation>
    <scope>NUCLEOTIDE SEQUENCE [LARGE SCALE GENOMIC DNA]</scope>
</reference>
<keyword evidence="7" id="KW-0067">ATP-binding</keyword>
<comment type="similarity">
    <text evidence="2">Belongs to the AIR synthase family.</text>
</comment>
<keyword evidence="5" id="KW-0436">Ligase</keyword>
<evidence type="ECO:0000256" key="6">
    <source>
        <dbReference type="ARBA" id="ARBA00022741"/>
    </source>
</evidence>
<evidence type="ECO:0000256" key="5">
    <source>
        <dbReference type="ARBA" id="ARBA00022598"/>
    </source>
</evidence>
<dbReference type="PANTHER" id="PTHR10520">
    <property type="entry name" value="TRIFUNCTIONAL PURINE BIOSYNTHETIC PROTEIN ADENOSINE-3-RELATED"/>
    <property type="match status" value="1"/>
</dbReference>
<dbReference type="Proteomes" id="UP000178585">
    <property type="component" value="Unassembled WGS sequence"/>
</dbReference>
<dbReference type="EC" id="6.3.3.1" evidence="3"/>
<evidence type="ECO:0000259" key="12">
    <source>
        <dbReference type="Pfam" id="PF00586"/>
    </source>
</evidence>
<dbReference type="InterPro" id="IPR036921">
    <property type="entry name" value="PurM-like_N_sf"/>
</dbReference>
<dbReference type="Gene3D" id="3.30.1330.10">
    <property type="entry name" value="PurM-like, N-terminal domain"/>
    <property type="match status" value="1"/>
</dbReference>
<evidence type="ECO:0000256" key="8">
    <source>
        <dbReference type="ARBA" id="ARBA00031908"/>
    </source>
</evidence>
<dbReference type="InterPro" id="IPR036676">
    <property type="entry name" value="PurM-like_C_sf"/>
</dbReference>
<evidence type="ECO:0000256" key="2">
    <source>
        <dbReference type="ARBA" id="ARBA00010280"/>
    </source>
</evidence>
<dbReference type="SUPFAM" id="SSF55326">
    <property type="entry name" value="PurM N-terminal domain-like"/>
    <property type="match status" value="1"/>
</dbReference>
<dbReference type="GO" id="GO:0046084">
    <property type="term" value="P:adenine biosynthetic process"/>
    <property type="evidence" value="ECO:0007669"/>
    <property type="project" value="TreeGrafter"/>
</dbReference>
<evidence type="ECO:0000256" key="10">
    <source>
        <dbReference type="ARBA" id="ARBA00033093"/>
    </source>
</evidence>
<dbReference type="AlphaFoldDB" id="A0A1F4XZR2"/>
<dbReference type="GO" id="GO:0004641">
    <property type="term" value="F:phosphoribosylformylglycinamidine cyclo-ligase activity"/>
    <property type="evidence" value="ECO:0007669"/>
    <property type="project" value="UniProtKB-EC"/>
</dbReference>
<protein>
    <recommendedName>
        <fullName evidence="4">Phosphoribosylformylglycinamidine cyclo-ligase</fullName>
        <ecNumber evidence="3">6.3.3.1</ecNumber>
    </recommendedName>
    <alternativeName>
        <fullName evidence="9">AIR synthase</fullName>
    </alternativeName>
    <alternativeName>
        <fullName evidence="10">AIRS</fullName>
    </alternativeName>
    <alternativeName>
        <fullName evidence="8">Phosphoribosyl-aminoimidazole synthetase</fullName>
    </alternativeName>
</protein>
<evidence type="ECO:0000256" key="11">
    <source>
        <dbReference type="ARBA" id="ARBA00049057"/>
    </source>
</evidence>
<evidence type="ECO:0000256" key="3">
    <source>
        <dbReference type="ARBA" id="ARBA00013047"/>
    </source>
</evidence>
<accession>A0A1F4XZR2</accession>
<dbReference type="Pfam" id="PF00586">
    <property type="entry name" value="AIRS"/>
    <property type="match status" value="1"/>
</dbReference>
<dbReference type="GO" id="GO:0004637">
    <property type="term" value="F:phosphoribosylamine-glycine ligase activity"/>
    <property type="evidence" value="ECO:0007669"/>
    <property type="project" value="TreeGrafter"/>
</dbReference>
<feature type="domain" description="PurM-like N-terminal" evidence="12">
    <location>
        <begin position="88"/>
        <end position="178"/>
    </location>
</feature>
<dbReference type="InterPro" id="IPR016188">
    <property type="entry name" value="PurM-like_N"/>
</dbReference>
<feature type="domain" description="PurM-like C-terminal" evidence="13">
    <location>
        <begin position="192"/>
        <end position="324"/>
    </location>
</feature>
<comment type="pathway">
    <text evidence="1">Purine metabolism; IMP biosynthesis via de novo pathway; 5-amino-1-(5-phospho-D-ribosyl)imidazole from N(2)-formyl-N(1)-(5-phospho-D-ribosyl)glycinamide: step 2/2.</text>
</comment>
<comment type="caution">
    <text evidence="14">The sequence shown here is derived from an EMBL/GenBank/DDBJ whole genome shotgun (WGS) entry which is preliminary data.</text>
</comment>
<evidence type="ECO:0000256" key="7">
    <source>
        <dbReference type="ARBA" id="ARBA00022840"/>
    </source>
</evidence>
<dbReference type="GO" id="GO:0006189">
    <property type="term" value="P:'de novo' IMP biosynthetic process"/>
    <property type="evidence" value="ECO:0007669"/>
    <property type="project" value="UniProtKB-UniPathway"/>
</dbReference>
<evidence type="ECO:0000313" key="14">
    <source>
        <dbReference type="EMBL" id="OGC87215.1"/>
    </source>
</evidence>
<dbReference type="EMBL" id="MEWZ01000006">
    <property type="protein sequence ID" value="OGC87215.1"/>
    <property type="molecule type" value="Genomic_DNA"/>
</dbReference>
<name>A0A1F4XZR2_9BACT</name>
<dbReference type="Gene3D" id="3.90.650.10">
    <property type="entry name" value="PurM-like C-terminal domain"/>
    <property type="match status" value="1"/>
</dbReference>
<proteinExistence type="inferred from homology"/>
<evidence type="ECO:0000313" key="15">
    <source>
        <dbReference type="Proteomes" id="UP000178585"/>
    </source>
</evidence>
<gene>
    <name evidence="14" type="ORF">A2949_00615</name>
</gene>
<sequence length="377" mass="41620">MAKNMTYVGVGVNYDAMDPFKRAAQKAGRETAHNIRRLNNGEFQEVEASRGESAYLIEAAKSYFAHVEEGLGTKNLVADAMYHLTGKSYYDHIAHDTVAMIVNDMITLGALPLSTAMHLAVGDSNWFADENRSRDLIAGWKKACNMARCTWGGGETPTLKGVVIPGTVVLSGSAMGLVKPKERLIRAGNIRHGDAIILIESSGIHANGLTMAQKIAEKLSEGYLTTLDDGRTYGETLLDPTHIYVGLVENCLNAGVDIHYAVNITGHGWRKLMRAPQPFTYVIEKLPRQLPIFNFLREHGPVSKEEAYGNFNMGVGFALFIPKSSEVRLYTVMRDLLRSPEIHFHAITAGYIERSPEKKVVIVPEQIAYRADTLAVR</sequence>
<keyword evidence="6" id="KW-0547">Nucleotide-binding</keyword>